<feature type="chain" id="PRO_5040281329" evidence="2">
    <location>
        <begin position="20"/>
        <end position="71"/>
    </location>
</feature>
<proteinExistence type="predicted"/>
<evidence type="ECO:0000256" key="1">
    <source>
        <dbReference type="SAM" id="Phobius"/>
    </source>
</evidence>
<protein>
    <submittedName>
        <fullName evidence="3">Uncharacterized protein</fullName>
    </submittedName>
</protein>
<keyword evidence="4" id="KW-1185">Reference proteome</keyword>
<accession>A0A9P1N692</accession>
<name>A0A9P1N692_9PELO</name>
<dbReference type="EMBL" id="CANHGI010000005">
    <property type="protein sequence ID" value="CAI5452648.1"/>
    <property type="molecule type" value="Genomic_DNA"/>
</dbReference>
<keyword evidence="1" id="KW-0472">Membrane</keyword>
<feature type="transmembrane region" description="Helical" evidence="1">
    <location>
        <begin position="35"/>
        <end position="56"/>
    </location>
</feature>
<dbReference type="AlphaFoldDB" id="A0A9P1N692"/>
<reference evidence="3" key="1">
    <citation type="submission" date="2022-11" db="EMBL/GenBank/DDBJ databases">
        <authorList>
            <person name="Kikuchi T."/>
        </authorList>
    </citation>
    <scope>NUCLEOTIDE SEQUENCE</scope>
    <source>
        <strain evidence="3">PS1010</strain>
    </source>
</reference>
<dbReference type="Proteomes" id="UP001152747">
    <property type="component" value="Unassembled WGS sequence"/>
</dbReference>
<feature type="signal peptide" evidence="2">
    <location>
        <begin position="1"/>
        <end position="19"/>
    </location>
</feature>
<evidence type="ECO:0000313" key="4">
    <source>
        <dbReference type="Proteomes" id="UP001152747"/>
    </source>
</evidence>
<evidence type="ECO:0000313" key="3">
    <source>
        <dbReference type="EMBL" id="CAI5452648.1"/>
    </source>
</evidence>
<sequence>MRSSFLLLFLAFLVVSVSGYPVPSEIYEYDGIGEWVILAFLIITIPVVFYFSYIFYECCIGKRIGAKKHFW</sequence>
<organism evidence="3 4">
    <name type="scientific">Caenorhabditis angaria</name>
    <dbReference type="NCBI Taxonomy" id="860376"/>
    <lineage>
        <taxon>Eukaryota</taxon>
        <taxon>Metazoa</taxon>
        <taxon>Ecdysozoa</taxon>
        <taxon>Nematoda</taxon>
        <taxon>Chromadorea</taxon>
        <taxon>Rhabditida</taxon>
        <taxon>Rhabditina</taxon>
        <taxon>Rhabditomorpha</taxon>
        <taxon>Rhabditoidea</taxon>
        <taxon>Rhabditidae</taxon>
        <taxon>Peloderinae</taxon>
        <taxon>Caenorhabditis</taxon>
    </lineage>
</organism>
<keyword evidence="1" id="KW-0812">Transmembrane</keyword>
<evidence type="ECO:0000256" key="2">
    <source>
        <dbReference type="SAM" id="SignalP"/>
    </source>
</evidence>
<gene>
    <name evidence="3" type="ORF">CAMP_LOCUS15285</name>
</gene>
<keyword evidence="2" id="KW-0732">Signal</keyword>
<comment type="caution">
    <text evidence="3">The sequence shown here is derived from an EMBL/GenBank/DDBJ whole genome shotgun (WGS) entry which is preliminary data.</text>
</comment>
<keyword evidence="1" id="KW-1133">Transmembrane helix</keyword>